<evidence type="ECO:0000313" key="3">
    <source>
        <dbReference type="Proteomes" id="UP001549320"/>
    </source>
</evidence>
<evidence type="ECO:0000313" key="2">
    <source>
        <dbReference type="EMBL" id="MET4575792.1"/>
    </source>
</evidence>
<dbReference type="Proteomes" id="UP001549320">
    <property type="component" value="Unassembled WGS sequence"/>
</dbReference>
<protein>
    <submittedName>
        <fullName evidence="2">Rhodanese-related sulfurtransferase</fullName>
    </submittedName>
</protein>
<comment type="caution">
    <text evidence="2">The sequence shown here is derived from an EMBL/GenBank/DDBJ whole genome shotgun (WGS) entry which is preliminary data.</text>
</comment>
<dbReference type="InterPro" id="IPR052204">
    <property type="entry name" value="PpiC/parvulin_rotamase"/>
</dbReference>
<dbReference type="SMART" id="SM00450">
    <property type="entry name" value="RHOD"/>
    <property type="match status" value="1"/>
</dbReference>
<dbReference type="EMBL" id="JBEPSH010000002">
    <property type="protein sequence ID" value="MET4575792.1"/>
    <property type="molecule type" value="Genomic_DNA"/>
</dbReference>
<gene>
    <name evidence="2" type="ORF">ABIE13_000892</name>
</gene>
<keyword evidence="3" id="KW-1185">Reference proteome</keyword>
<dbReference type="InterPro" id="IPR036873">
    <property type="entry name" value="Rhodanese-like_dom_sf"/>
</dbReference>
<evidence type="ECO:0000259" key="1">
    <source>
        <dbReference type="PROSITE" id="PS50206"/>
    </source>
</evidence>
<dbReference type="Pfam" id="PF00581">
    <property type="entry name" value="Rhodanese"/>
    <property type="match status" value="1"/>
</dbReference>
<proteinExistence type="predicted"/>
<dbReference type="RefSeq" id="WP_354441475.1">
    <property type="nucleotide sequence ID" value="NZ_JBEPSH010000002.1"/>
</dbReference>
<dbReference type="InterPro" id="IPR001763">
    <property type="entry name" value="Rhodanese-like_dom"/>
</dbReference>
<name>A0ABV2Q463_9BURK</name>
<dbReference type="PANTHER" id="PTHR43629">
    <property type="entry name" value="PEPTIDYL-PROLYL CIS-TRANS ISOMERASE"/>
    <property type="match status" value="1"/>
</dbReference>
<accession>A0ABV2Q463</accession>
<organism evidence="2 3">
    <name type="scientific">Ottowia thiooxydans</name>
    <dbReference type="NCBI Taxonomy" id="219182"/>
    <lineage>
        <taxon>Bacteria</taxon>
        <taxon>Pseudomonadati</taxon>
        <taxon>Pseudomonadota</taxon>
        <taxon>Betaproteobacteria</taxon>
        <taxon>Burkholderiales</taxon>
        <taxon>Comamonadaceae</taxon>
        <taxon>Ottowia</taxon>
    </lineage>
</organism>
<dbReference type="PROSITE" id="PS50206">
    <property type="entry name" value="RHODANESE_3"/>
    <property type="match status" value="1"/>
</dbReference>
<reference evidence="2 3" key="1">
    <citation type="submission" date="2024-06" db="EMBL/GenBank/DDBJ databases">
        <title>Sorghum-associated microbial communities from plants grown in Nebraska, USA.</title>
        <authorList>
            <person name="Schachtman D."/>
        </authorList>
    </citation>
    <scope>NUCLEOTIDE SEQUENCE [LARGE SCALE GENOMIC DNA]</scope>
    <source>
        <strain evidence="2 3">2709</strain>
    </source>
</reference>
<dbReference type="SUPFAM" id="SSF52821">
    <property type="entry name" value="Rhodanese/Cell cycle control phosphatase"/>
    <property type="match status" value="1"/>
</dbReference>
<feature type="domain" description="Rhodanese" evidence="1">
    <location>
        <begin position="19"/>
        <end position="111"/>
    </location>
</feature>
<dbReference type="PANTHER" id="PTHR43629:SF2">
    <property type="entry name" value="RHODANESE-LIKE_PPIC DOMAIN-CONTAINING PROTEIN 12, CHLOROPLASTIC"/>
    <property type="match status" value="1"/>
</dbReference>
<dbReference type="Gene3D" id="3.40.250.10">
    <property type="entry name" value="Rhodanese-like domain"/>
    <property type="match status" value="1"/>
</dbReference>
<sequence>MIEQVNPDQLPTWFEAVRVHGEPVLLDVREPAEWNAASVKPTGADLVLMSMQTIPSRLAELDPERPVAVLCHHGARSMNVAVFLERQGFSHVVNVAGGIDAWSLRFDPSVPRY</sequence>